<sequence length="544" mass="61190">MRLEQQTPLPKPNSKEQIHDVDHTNQQDDVRDATEIEHQMGFREAIKLYPAAVAWSVGLSTAVVMEGYSLMLLSSLYVLPQFNRKYGELQSDGSYVISAPWRSGLSNGALCGEILGLFFTGMAQDRFGYRKTIFGALCMVTGFLFILFFAQNLPMLLVGEILCGIPWGTFQTITTSYASEVCPVVLRAYLTTYVNLCWVMGQFIVSGVLRGMLSRDDEWAFRIPFAVQWIWPIPLSVMCIYAPESPWWCVRKGRLDEARRNLKRLTSRSDAMADATIAMMRHTNELEQSAVSGTSYWDCFNGLNLRRTEIVCTTWLIQAICGAKLMGYSTAFYIAAGLPRSSSFNMSLVQYALGAVGTVLSWFLMARTGRRTLYLYGTMCLCSLLMTIGFVSLAPRSNNRANWAIAVLFSVFIFFYDLTVGPVCYSLVTELPCTRLRAKSVVLARNLYNIGGIVVNILINYQLTTTAWDWGAKSTFFWGGICCCCAVWIFFRLPEPKGRTYGELDILFARGVPARKFSSTPVDILHPSFSQGEDRLTQRVRQSI</sequence>
<dbReference type="GO" id="GO:0000023">
    <property type="term" value="P:maltose metabolic process"/>
    <property type="evidence" value="ECO:0007669"/>
    <property type="project" value="UniProtKB-KW"/>
</dbReference>
<evidence type="ECO:0000256" key="10">
    <source>
        <dbReference type="SAM" id="Phobius"/>
    </source>
</evidence>
<dbReference type="Gene3D" id="1.20.1250.20">
    <property type="entry name" value="MFS general substrate transporter like domains"/>
    <property type="match status" value="1"/>
</dbReference>
<evidence type="ECO:0000313" key="13">
    <source>
        <dbReference type="Proteomes" id="UP000326565"/>
    </source>
</evidence>
<evidence type="ECO:0000256" key="7">
    <source>
        <dbReference type="ARBA" id="ARBA00026248"/>
    </source>
</evidence>
<evidence type="ECO:0000256" key="6">
    <source>
        <dbReference type="ARBA" id="ARBA00023136"/>
    </source>
</evidence>
<protein>
    <submittedName>
        <fullName evidence="12">Putative transporter</fullName>
    </submittedName>
</protein>
<keyword evidence="7" id="KW-0462">Maltose metabolism</keyword>
<dbReference type="InterPro" id="IPR005829">
    <property type="entry name" value="Sugar_transporter_CS"/>
</dbReference>
<feature type="transmembrane region" description="Helical" evidence="10">
    <location>
        <begin position="48"/>
        <end position="79"/>
    </location>
</feature>
<dbReference type="InterPro" id="IPR036259">
    <property type="entry name" value="MFS_trans_sf"/>
</dbReference>
<proteinExistence type="inferred from homology"/>
<feature type="transmembrane region" description="Helical" evidence="10">
    <location>
        <begin position="403"/>
        <end position="425"/>
    </location>
</feature>
<evidence type="ECO:0000313" key="12">
    <source>
        <dbReference type="EMBL" id="KAB8072622.1"/>
    </source>
</evidence>
<dbReference type="AlphaFoldDB" id="A0A5N5WZW3"/>
<dbReference type="SUPFAM" id="SSF103473">
    <property type="entry name" value="MFS general substrate transporter"/>
    <property type="match status" value="1"/>
</dbReference>
<reference evidence="12 13" key="1">
    <citation type="submission" date="2019-04" db="EMBL/GenBank/DDBJ databases">
        <title>Friends and foes A comparative genomics study of 23 Aspergillus species from section Flavi.</title>
        <authorList>
            <consortium name="DOE Joint Genome Institute"/>
            <person name="Kjaerbolling I."/>
            <person name="Vesth T."/>
            <person name="Frisvad J.C."/>
            <person name="Nybo J.L."/>
            <person name="Theobald S."/>
            <person name="Kildgaard S."/>
            <person name="Isbrandt T."/>
            <person name="Kuo A."/>
            <person name="Sato A."/>
            <person name="Lyhne E.K."/>
            <person name="Kogle M.E."/>
            <person name="Wiebenga A."/>
            <person name="Kun R.S."/>
            <person name="Lubbers R.J."/>
            <person name="Makela M.R."/>
            <person name="Barry K."/>
            <person name="Chovatia M."/>
            <person name="Clum A."/>
            <person name="Daum C."/>
            <person name="Haridas S."/>
            <person name="He G."/>
            <person name="LaButti K."/>
            <person name="Lipzen A."/>
            <person name="Mondo S."/>
            <person name="Riley R."/>
            <person name="Salamov A."/>
            <person name="Simmons B.A."/>
            <person name="Magnuson J.K."/>
            <person name="Henrissat B."/>
            <person name="Mortensen U.H."/>
            <person name="Larsen T.O."/>
            <person name="Devries R.P."/>
            <person name="Grigoriev I.V."/>
            <person name="Machida M."/>
            <person name="Baker S.E."/>
            <person name="Andersen M.R."/>
        </authorList>
    </citation>
    <scope>NUCLEOTIDE SEQUENCE [LARGE SCALE GENOMIC DNA]</scope>
    <source>
        <strain evidence="12 13">CBS 151.66</strain>
    </source>
</reference>
<evidence type="ECO:0000256" key="9">
    <source>
        <dbReference type="SAM" id="MobiDB-lite"/>
    </source>
</evidence>
<feature type="transmembrane region" description="Helical" evidence="10">
    <location>
        <begin position="348"/>
        <end position="366"/>
    </location>
</feature>
<dbReference type="PROSITE" id="PS50850">
    <property type="entry name" value="MFS"/>
    <property type="match status" value="1"/>
</dbReference>
<dbReference type="InterPro" id="IPR020846">
    <property type="entry name" value="MFS_dom"/>
</dbReference>
<keyword evidence="4 10" id="KW-0812">Transmembrane</keyword>
<dbReference type="OrthoDB" id="6612291at2759"/>
<evidence type="ECO:0000256" key="5">
    <source>
        <dbReference type="ARBA" id="ARBA00022989"/>
    </source>
</evidence>
<keyword evidence="5 10" id="KW-1133">Transmembrane helix</keyword>
<dbReference type="InterPro" id="IPR050360">
    <property type="entry name" value="MFS_Sugar_Transporters"/>
</dbReference>
<feature type="domain" description="Major facilitator superfamily (MFS) profile" evidence="11">
    <location>
        <begin position="55"/>
        <end position="497"/>
    </location>
</feature>
<keyword evidence="3 8" id="KW-0813">Transport</keyword>
<comment type="subcellular location">
    <subcellularLocation>
        <location evidence="1">Membrane</location>
        <topology evidence="1">Multi-pass membrane protein</topology>
    </subcellularLocation>
</comment>
<feature type="transmembrane region" description="Helical" evidence="10">
    <location>
        <begin position="373"/>
        <end position="391"/>
    </location>
</feature>
<dbReference type="Pfam" id="PF00083">
    <property type="entry name" value="Sugar_tr"/>
    <property type="match status" value="1"/>
</dbReference>
<evidence type="ECO:0000259" key="11">
    <source>
        <dbReference type="PROSITE" id="PS50850"/>
    </source>
</evidence>
<evidence type="ECO:0000256" key="1">
    <source>
        <dbReference type="ARBA" id="ARBA00004141"/>
    </source>
</evidence>
<dbReference type="Proteomes" id="UP000326565">
    <property type="component" value="Unassembled WGS sequence"/>
</dbReference>
<accession>A0A5N5WZW3</accession>
<feature type="transmembrane region" description="Helical" evidence="10">
    <location>
        <begin position="132"/>
        <end position="150"/>
    </location>
</feature>
<name>A0A5N5WZW3_9EURO</name>
<dbReference type="InterPro" id="IPR005828">
    <property type="entry name" value="MFS_sugar_transport-like"/>
</dbReference>
<dbReference type="PANTHER" id="PTHR48022">
    <property type="entry name" value="PLASTIDIC GLUCOSE TRANSPORTER 4"/>
    <property type="match status" value="1"/>
</dbReference>
<dbReference type="PROSITE" id="PS00217">
    <property type="entry name" value="SUGAR_TRANSPORT_2"/>
    <property type="match status" value="1"/>
</dbReference>
<comment type="similarity">
    <text evidence="2 8">Belongs to the major facilitator superfamily. Sugar transporter (TC 2.A.1.1) family.</text>
</comment>
<feature type="region of interest" description="Disordered" evidence="9">
    <location>
        <begin position="1"/>
        <end position="28"/>
    </location>
</feature>
<dbReference type="GO" id="GO:0005351">
    <property type="term" value="F:carbohydrate:proton symporter activity"/>
    <property type="evidence" value="ECO:0007669"/>
    <property type="project" value="TreeGrafter"/>
</dbReference>
<organism evidence="12 13">
    <name type="scientific">Aspergillus leporis</name>
    <dbReference type="NCBI Taxonomy" id="41062"/>
    <lineage>
        <taxon>Eukaryota</taxon>
        <taxon>Fungi</taxon>
        <taxon>Dikarya</taxon>
        <taxon>Ascomycota</taxon>
        <taxon>Pezizomycotina</taxon>
        <taxon>Eurotiomycetes</taxon>
        <taxon>Eurotiomycetidae</taxon>
        <taxon>Eurotiales</taxon>
        <taxon>Aspergillaceae</taxon>
        <taxon>Aspergillus</taxon>
        <taxon>Aspergillus subgen. Circumdati</taxon>
    </lineage>
</organism>
<evidence type="ECO:0000256" key="4">
    <source>
        <dbReference type="ARBA" id="ARBA00022692"/>
    </source>
</evidence>
<keyword evidence="6 10" id="KW-0472">Membrane</keyword>
<gene>
    <name evidence="12" type="ORF">BDV29DRAFT_158401</name>
</gene>
<dbReference type="NCBIfam" id="TIGR00879">
    <property type="entry name" value="SP"/>
    <property type="match status" value="1"/>
</dbReference>
<dbReference type="InterPro" id="IPR003663">
    <property type="entry name" value="Sugar/inositol_transpt"/>
</dbReference>
<evidence type="ECO:0000256" key="3">
    <source>
        <dbReference type="ARBA" id="ARBA00022448"/>
    </source>
</evidence>
<keyword evidence="13" id="KW-1185">Reference proteome</keyword>
<feature type="transmembrane region" description="Helical" evidence="10">
    <location>
        <begin position="446"/>
        <end position="463"/>
    </location>
</feature>
<feature type="transmembrane region" description="Helical" evidence="10">
    <location>
        <begin position="475"/>
        <end position="491"/>
    </location>
</feature>
<feature type="compositionally biased region" description="Basic and acidic residues" evidence="9">
    <location>
        <begin position="13"/>
        <end position="28"/>
    </location>
</feature>
<dbReference type="GO" id="GO:0016020">
    <property type="term" value="C:membrane"/>
    <property type="evidence" value="ECO:0007669"/>
    <property type="project" value="UniProtKB-SubCell"/>
</dbReference>
<feature type="transmembrane region" description="Helical" evidence="10">
    <location>
        <begin position="315"/>
        <end position="336"/>
    </location>
</feature>
<dbReference type="EMBL" id="ML732243">
    <property type="protein sequence ID" value="KAB8072622.1"/>
    <property type="molecule type" value="Genomic_DNA"/>
</dbReference>
<evidence type="ECO:0000256" key="2">
    <source>
        <dbReference type="ARBA" id="ARBA00010992"/>
    </source>
</evidence>
<dbReference type="FunFam" id="1.20.1250.20:FF:000149">
    <property type="entry name" value="MFS transporter, SP family, general alpha glucoside:H+ symporter"/>
    <property type="match status" value="1"/>
</dbReference>
<evidence type="ECO:0000256" key="8">
    <source>
        <dbReference type="RuleBase" id="RU003346"/>
    </source>
</evidence>
<dbReference type="PANTHER" id="PTHR48022:SF5">
    <property type="entry name" value="ALPHA-GLUCOSIDES PERMEASE MPH2-RELATED"/>
    <property type="match status" value="1"/>
</dbReference>
<feature type="transmembrane region" description="Helical" evidence="10">
    <location>
        <begin position="193"/>
        <end position="213"/>
    </location>
</feature>